<evidence type="ECO:0000313" key="2">
    <source>
        <dbReference type="Proteomes" id="UP000324897"/>
    </source>
</evidence>
<gene>
    <name evidence="1" type="ORF">EJB05_33492</name>
</gene>
<comment type="caution">
    <text evidence="1">The sequence shown here is derived from an EMBL/GenBank/DDBJ whole genome shotgun (WGS) entry which is preliminary data.</text>
</comment>
<accession>A0A5J9U1H5</accession>
<protein>
    <submittedName>
        <fullName evidence="1">Uncharacterized protein</fullName>
    </submittedName>
</protein>
<reference evidence="1 2" key="1">
    <citation type="journal article" date="2019" name="Sci. Rep.">
        <title>A high-quality genome of Eragrostis curvula grass provides insights into Poaceae evolution and supports new strategies to enhance forage quality.</title>
        <authorList>
            <person name="Carballo J."/>
            <person name="Santos B.A.C.M."/>
            <person name="Zappacosta D."/>
            <person name="Garbus I."/>
            <person name="Selva J.P."/>
            <person name="Gallo C.A."/>
            <person name="Diaz A."/>
            <person name="Albertini E."/>
            <person name="Caccamo M."/>
            <person name="Echenique V."/>
        </authorList>
    </citation>
    <scope>NUCLEOTIDE SEQUENCE [LARGE SCALE GENOMIC DNA]</scope>
    <source>
        <strain evidence="2">cv. Victoria</strain>
        <tissue evidence="1">Leaf</tissue>
    </source>
</reference>
<sequence length="99" mass="11090">MLSWIYESNDSGPSSESSLQNGEFAAARLVFQIVWDGLKELVGFSDIGCHKILGWSQAQLDHPLGPPLAIPGNRFEATAWHQKSRKYGAIQQRQCFSHF</sequence>
<keyword evidence="2" id="KW-1185">Reference proteome</keyword>
<proteinExistence type="predicted"/>
<name>A0A5J9U1H5_9POAL</name>
<dbReference type="Proteomes" id="UP000324897">
    <property type="component" value="Chromosome 7"/>
</dbReference>
<organism evidence="1 2">
    <name type="scientific">Eragrostis curvula</name>
    <name type="common">weeping love grass</name>
    <dbReference type="NCBI Taxonomy" id="38414"/>
    <lineage>
        <taxon>Eukaryota</taxon>
        <taxon>Viridiplantae</taxon>
        <taxon>Streptophyta</taxon>
        <taxon>Embryophyta</taxon>
        <taxon>Tracheophyta</taxon>
        <taxon>Spermatophyta</taxon>
        <taxon>Magnoliopsida</taxon>
        <taxon>Liliopsida</taxon>
        <taxon>Poales</taxon>
        <taxon>Poaceae</taxon>
        <taxon>PACMAD clade</taxon>
        <taxon>Chloridoideae</taxon>
        <taxon>Eragrostideae</taxon>
        <taxon>Eragrostidinae</taxon>
        <taxon>Eragrostis</taxon>
    </lineage>
</organism>
<dbReference type="AlphaFoldDB" id="A0A5J9U1H5"/>
<dbReference type="EMBL" id="RWGY01000029">
    <property type="protein sequence ID" value="TVU17454.1"/>
    <property type="molecule type" value="Genomic_DNA"/>
</dbReference>
<feature type="non-terminal residue" evidence="1">
    <location>
        <position position="1"/>
    </location>
</feature>
<evidence type="ECO:0000313" key="1">
    <source>
        <dbReference type="EMBL" id="TVU17454.1"/>
    </source>
</evidence>
<dbReference type="Gramene" id="TVU17454">
    <property type="protein sequence ID" value="TVU17454"/>
    <property type="gene ID" value="EJB05_33492"/>
</dbReference>